<dbReference type="InterPro" id="IPR029058">
    <property type="entry name" value="AB_hydrolase_fold"/>
</dbReference>
<name>A0ABN9V399_9DINO</name>
<organism evidence="1 2">
    <name type="scientific">Prorocentrum cordatum</name>
    <dbReference type="NCBI Taxonomy" id="2364126"/>
    <lineage>
        <taxon>Eukaryota</taxon>
        <taxon>Sar</taxon>
        <taxon>Alveolata</taxon>
        <taxon>Dinophyceae</taxon>
        <taxon>Prorocentrales</taxon>
        <taxon>Prorocentraceae</taxon>
        <taxon>Prorocentrum</taxon>
    </lineage>
</organism>
<proteinExistence type="predicted"/>
<reference evidence="1" key="1">
    <citation type="submission" date="2023-10" db="EMBL/GenBank/DDBJ databases">
        <authorList>
            <person name="Chen Y."/>
            <person name="Shah S."/>
            <person name="Dougan E. K."/>
            <person name="Thang M."/>
            <person name="Chan C."/>
        </authorList>
    </citation>
    <scope>NUCLEOTIDE SEQUENCE [LARGE SCALE GENOMIC DNA]</scope>
</reference>
<protein>
    <recommendedName>
        <fullName evidence="3">Lecithin:cholesterol acyltransferase</fullName>
    </recommendedName>
</protein>
<dbReference type="Pfam" id="PF02450">
    <property type="entry name" value="LCAT"/>
    <property type="match status" value="1"/>
</dbReference>
<dbReference type="InterPro" id="IPR003386">
    <property type="entry name" value="LACT/PDAT_acylTrfase"/>
</dbReference>
<dbReference type="Proteomes" id="UP001189429">
    <property type="component" value="Unassembled WGS sequence"/>
</dbReference>
<dbReference type="EMBL" id="CAUYUJ010016624">
    <property type="protein sequence ID" value="CAK0867258.1"/>
    <property type="molecule type" value="Genomic_DNA"/>
</dbReference>
<evidence type="ECO:0000313" key="1">
    <source>
        <dbReference type="EMBL" id="CAK0867258.1"/>
    </source>
</evidence>
<keyword evidence="2" id="KW-1185">Reference proteome</keyword>
<dbReference type="PANTHER" id="PTHR11440">
    <property type="entry name" value="LECITHIN-CHOLESTEROL ACYLTRANSFERASE-RELATED"/>
    <property type="match status" value="1"/>
</dbReference>
<evidence type="ECO:0000313" key="2">
    <source>
        <dbReference type="Proteomes" id="UP001189429"/>
    </source>
</evidence>
<gene>
    <name evidence="1" type="ORF">PCOR1329_LOCUS54242</name>
</gene>
<comment type="caution">
    <text evidence="1">The sequence shown here is derived from an EMBL/GenBank/DDBJ whole genome shotgun (WGS) entry which is preliminary data.</text>
</comment>
<accession>A0ABN9V399</accession>
<sequence length="166" mass="18533">MSTGLEVETSSLCPAWKDQRIWLNLPKLGFQAMHMKGLWSDEEGASLKNKWLQHLMLASPAEDTEGVRLRAVEGLPGVDFLDPDSLFGLVAESTYVFAPVIKALEGMGYTRGEDLDAASYDFRLAPGVLHEREGYFDRLKGHIERMDRQNTGVVLVAHSMGNKPRE</sequence>
<dbReference type="Gene3D" id="3.40.50.1820">
    <property type="entry name" value="alpha/beta hydrolase"/>
    <property type="match status" value="1"/>
</dbReference>
<evidence type="ECO:0008006" key="3">
    <source>
        <dbReference type="Google" id="ProtNLM"/>
    </source>
</evidence>